<dbReference type="AlphaFoldDB" id="A0A2B9DJB1"/>
<dbReference type="GO" id="GO:0008270">
    <property type="term" value="F:zinc ion binding"/>
    <property type="evidence" value="ECO:0007669"/>
    <property type="project" value="InterPro"/>
</dbReference>
<dbReference type="Pfam" id="PF01400">
    <property type="entry name" value="Astacin"/>
    <property type="match status" value="1"/>
</dbReference>
<evidence type="ECO:0000313" key="2">
    <source>
        <dbReference type="EMBL" id="PGM87129.1"/>
    </source>
</evidence>
<evidence type="ECO:0000313" key="3">
    <source>
        <dbReference type="Proteomes" id="UP000222054"/>
    </source>
</evidence>
<dbReference type="EMBL" id="NUHO01000258">
    <property type="protein sequence ID" value="PGM87129.1"/>
    <property type="molecule type" value="Genomic_DNA"/>
</dbReference>
<evidence type="ECO:0000259" key="1">
    <source>
        <dbReference type="SMART" id="SM00235"/>
    </source>
</evidence>
<dbReference type="GO" id="GO:0006508">
    <property type="term" value="P:proteolysis"/>
    <property type="evidence" value="ECO:0007669"/>
    <property type="project" value="InterPro"/>
</dbReference>
<dbReference type="InterPro" id="IPR001506">
    <property type="entry name" value="Peptidase_M12A"/>
</dbReference>
<feature type="domain" description="Peptidase metallopeptidase" evidence="1">
    <location>
        <begin position="24"/>
        <end position="166"/>
    </location>
</feature>
<dbReference type="InterPro" id="IPR024079">
    <property type="entry name" value="MetalloPept_cat_dom_sf"/>
</dbReference>
<proteinExistence type="predicted"/>
<dbReference type="InterPro" id="IPR006026">
    <property type="entry name" value="Peptidase_Metallo"/>
</dbReference>
<gene>
    <name evidence="2" type="ORF">CN958_31370</name>
</gene>
<dbReference type="CDD" id="cd04327">
    <property type="entry name" value="ZnMc_MMP_like_3"/>
    <property type="match status" value="1"/>
</dbReference>
<dbReference type="RefSeq" id="WP_098780158.1">
    <property type="nucleotide sequence ID" value="NZ_NUHO01000258.1"/>
</dbReference>
<dbReference type="Gene3D" id="3.40.390.10">
    <property type="entry name" value="Collagenase (Catalytic Domain)"/>
    <property type="match status" value="1"/>
</dbReference>
<accession>A0A2B9DJB1</accession>
<organism evidence="2 3">
    <name type="scientific">Bacillus cereus</name>
    <dbReference type="NCBI Taxonomy" id="1396"/>
    <lineage>
        <taxon>Bacteria</taxon>
        <taxon>Bacillati</taxon>
        <taxon>Bacillota</taxon>
        <taxon>Bacilli</taxon>
        <taxon>Bacillales</taxon>
        <taxon>Bacillaceae</taxon>
        <taxon>Bacillus</taxon>
        <taxon>Bacillus cereus group</taxon>
    </lineage>
</organism>
<dbReference type="Proteomes" id="UP000222054">
    <property type="component" value="Unassembled WGS sequence"/>
</dbReference>
<name>A0A2B9DJB1_BACCE</name>
<protein>
    <recommendedName>
        <fullName evidence="1">Peptidase metallopeptidase domain-containing protein</fullName>
    </recommendedName>
</protein>
<dbReference type="SMART" id="SM00235">
    <property type="entry name" value="ZnMc"/>
    <property type="match status" value="1"/>
</dbReference>
<sequence length="223" mass="25916">MPKTVKVCIDKIPPNFSKEISLIDQYKWVPGQTINVCFLEGLPEVKEKVKKHAKRWEEFANIKLKFGNNLDAEIRIAFDMNDGSWSYIGTSCKEVDKKEPTMNYGWLQPDTPEVEYSRVVLHEFGHALGCIHEHQNPSAKIPWDKKAVYTYYMGPPNNWSKEDVDNNIFNRYDKNITSFTEFDPTSIMLYTIPNEHTIGDFEAIGGVTFSEKDKQFIQQMYPF</sequence>
<dbReference type="SUPFAM" id="SSF55486">
    <property type="entry name" value="Metalloproteases ('zincins'), catalytic domain"/>
    <property type="match status" value="1"/>
</dbReference>
<reference evidence="2 3" key="1">
    <citation type="submission" date="2017-09" db="EMBL/GenBank/DDBJ databases">
        <title>Large-scale bioinformatics analysis of Bacillus genomes uncovers conserved roles of natural products in bacterial physiology.</title>
        <authorList>
            <consortium name="Agbiome Team Llc"/>
            <person name="Bleich R.M."/>
            <person name="Grubbs K.J."/>
            <person name="Santa Maria K.C."/>
            <person name="Allen S.E."/>
            <person name="Farag S."/>
            <person name="Shank E.A."/>
            <person name="Bowers A."/>
        </authorList>
    </citation>
    <scope>NUCLEOTIDE SEQUENCE [LARGE SCALE GENOMIC DNA]</scope>
    <source>
        <strain evidence="2 3">AFS053130</strain>
    </source>
</reference>
<comment type="caution">
    <text evidence="2">The sequence shown here is derived from an EMBL/GenBank/DDBJ whole genome shotgun (WGS) entry which is preliminary data.</text>
</comment>
<dbReference type="GO" id="GO:0004222">
    <property type="term" value="F:metalloendopeptidase activity"/>
    <property type="evidence" value="ECO:0007669"/>
    <property type="project" value="InterPro"/>
</dbReference>